<evidence type="ECO:0000259" key="2">
    <source>
        <dbReference type="Pfam" id="PF26604"/>
    </source>
</evidence>
<proteinExistence type="predicted"/>
<keyword evidence="1" id="KW-0812">Transmembrane</keyword>
<keyword evidence="1" id="KW-0472">Membrane</keyword>
<dbReference type="EMBL" id="CADCVH010000069">
    <property type="protein sequence ID" value="CAA9459939.1"/>
    <property type="molecule type" value="Genomic_DNA"/>
</dbReference>
<dbReference type="NCBIfam" id="NF047864">
    <property type="entry name" value="CBU_0592_membra"/>
    <property type="match status" value="1"/>
</dbReference>
<reference evidence="3" key="1">
    <citation type="submission" date="2020-02" db="EMBL/GenBank/DDBJ databases">
        <authorList>
            <person name="Meier V. D."/>
        </authorList>
    </citation>
    <scope>NUCLEOTIDE SEQUENCE</scope>
    <source>
        <strain evidence="3">AVDCRST_MAG02</strain>
    </source>
</reference>
<organism evidence="3">
    <name type="scientific">uncultured Rubrobacteraceae bacterium</name>
    <dbReference type="NCBI Taxonomy" id="349277"/>
    <lineage>
        <taxon>Bacteria</taxon>
        <taxon>Bacillati</taxon>
        <taxon>Actinomycetota</taxon>
        <taxon>Rubrobacteria</taxon>
        <taxon>Rubrobacterales</taxon>
        <taxon>Rubrobacteraceae</taxon>
        <taxon>environmental samples</taxon>
    </lineage>
</organism>
<dbReference type="AlphaFoldDB" id="A0A6J4R5R8"/>
<accession>A0A6J4R5R8</accession>
<sequence length="85" mass="9098">MLQAISVAGALAILGAYAANQLGKVRLDNLPYQLANLAGSSVLTVVAVVEFQLGFILLEGVWALVSLRSVVKILRGDPPRREERP</sequence>
<dbReference type="InterPro" id="IPR058058">
    <property type="entry name" value="CBU_0592-like"/>
</dbReference>
<protein>
    <recommendedName>
        <fullName evidence="2">CBU-0592-like domain-containing protein</fullName>
    </recommendedName>
</protein>
<feature type="transmembrane region" description="Helical" evidence="1">
    <location>
        <begin position="42"/>
        <end position="65"/>
    </location>
</feature>
<evidence type="ECO:0000256" key="1">
    <source>
        <dbReference type="SAM" id="Phobius"/>
    </source>
</evidence>
<gene>
    <name evidence="3" type="ORF">AVDCRST_MAG02-2104</name>
</gene>
<evidence type="ECO:0000313" key="3">
    <source>
        <dbReference type="EMBL" id="CAA9459939.1"/>
    </source>
</evidence>
<dbReference type="Pfam" id="PF26604">
    <property type="entry name" value="CBU_0592"/>
    <property type="match status" value="1"/>
</dbReference>
<keyword evidence="1" id="KW-1133">Transmembrane helix</keyword>
<feature type="domain" description="CBU-0592-like" evidence="2">
    <location>
        <begin position="3"/>
        <end position="75"/>
    </location>
</feature>
<name>A0A6J4R5R8_9ACTN</name>